<organism evidence="1 2">
    <name type="scientific">Geodia barretti</name>
    <name type="common">Barrett's horny sponge</name>
    <dbReference type="NCBI Taxonomy" id="519541"/>
    <lineage>
        <taxon>Eukaryota</taxon>
        <taxon>Metazoa</taxon>
        <taxon>Porifera</taxon>
        <taxon>Demospongiae</taxon>
        <taxon>Heteroscleromorpha</taxon>
        <taxon>Tetractinellida</taxon>
        <taxon>Astrophorina</taxon>
        <taxon>Geodiidae</taxon>
        <taxon>Geodia</taxon>
    </lineage>
</organism>
<proteinExistence type="predicted"/>
<accession>A0AA35RZK4</accession>
<gene>
    <name evidence="1" type="ORF">GBAR_LOCUS12299</name>
</gene>
<sequence>KLINEFRAVITANDTGSQLQHEVRSLGKDARQELLRSAGITLEIPPEAGLAMKADCSLPWLRLRKIRRFLKDWGIDFSSER</sequence>
<dbReference type="Proteomes" id="UP001174909">
    <property type="component" value="Unassembled WGS sequence"/>
</dbReference>
<comment type="caution">
    <text evidence="1">The sequence shown here is derived from an EMBL/GenBank/DDBJ whole genome shotgun (WGS) entry which is preliminary data.</text>
</comment>
<evidence type="ECO:0000313" key="2">
    <source>
        <dbReference type="Proteomes" id="UP001174909"/>
    </source>
</evidence>
<reference evidence="1" key="1">
    <citation type="submission" date="2023-03" db="EMBL/GenBank/DDBJ databases">
        <authorList>
            <person name="Steffen K."/>
            <person name="Cardenas P."/>
        </authorList>
    </citation>
    <scope>NUCLEOTIDE SEQUENCE</scope>
</reference>
<dbReference type="AlphaFoldDB" id="A0AA35RZK4"/>
<feature type="non-terminal residue" evidence="1">
    <location>
        <position position="1"/>
    </location>
</feature>
<dbReference type="EMBL" id="CASHTH010001837">
    <property type="protein sequence ID" value="CAI8020579.1"/>
    <property type="molecule type" value="Genomic_DNA"/>
</dbReference>
<name>A0AA35RZK4_GEOBA</name>
<protein>
    <submittedName>
        <fullName evidence="1">Uncharacterized protein</fullName>
    </submittedName>
</protein>
<feature type="non-terminal residue" evidence="1">
    <location>
        <position position="81"/>
    </location>
</feature>
<keyword evidence="2" id="KW-1185">Reference proteome</keyword>
<evidence type="ECO:0000313" key="1">
    <source>
        <dbReference type="EMBL" id="CAI8020579.1"/>
    </source>
</evidence>